<evidence type="ECO:0000256" key="4">
    <source>
        <dbReference type="ARBA" id="ARBA00022989"/>
    </source>
</evidence>
<organism evidence="8 9">
    <name type="scientific">Thalassobacillus devorans</name>
    <dbReference type="NCBI Taxonomy" id="279813"/>
    <lineage>
        <taxon>Bacteria</taxon>
        <taxon>Bacillati</taxon>
        <taxon>Bacillota</taxon>
        <taxon>Bacilli</taxon>
        <taxon>Bacillales</taxon>
        <taxon>Bacillaceae</taxon>
        <taxon>Thalassobacillus</taxon>
    </lineage>
</organism>
<evidence type="ECO:0000256" key="2">
    <source>
        <dbReference type="ARBA" id="ARBA00022475"/>
    </source>
</evidence>
<keyword evidence="3 6" id="KW-0812">Transmembrane</keyword>
<evidence type="ECO:0000313" key="8">
    <source>
        <dbReference type="EMBL" id="GGC93427.1"/>
    </source>
</evidence>
<evidence type="ECO:0000256" key="3">
    <source>
        <dbReference type="ARBA" id="ARBA00022692"/>
    </source>
</evidence>
<proteinExistence type="inferred from homology"/>
<keyword evidence="5 6" id="KW-0472">Membrane</keyword>
<dbReference type="Proteomes" id="UP000619534">
    <property type="component" value="Unassembled WGS sequence"/>
</dbReference>
<keyword evidence="4 6" id="KW-1133">Transmembrane helix</keyword>
<feature type="domain" description="VTT" evidence="7">
    <location>
        <begin position="36"/>
        <end position="149"/>
    </location>
</feature>
<reference evidence="9" key="1">
    <citation type="journal article" date="2019" name="Int. J. Syst. Evol. Microbiol.">
        <title>The Global Catalogue of Microorganisms (GCM) 10K type strain sequencing project: providing services to taxonomists for standard genome sequencing and annotation.</title>
        <authorList>
            <consortium name="The Broad Institute Genomics Platform"/>
            <consortium name="The Broad Institute Genome Sequencing Center for Infectious Disease"/>
            <person name="Wu L."/>
            <person name="Ma J."/>
        </authorList>
    </citation>
    <scope>NUCLEOTIDE SEQUENCE [LARGE SCALE GENOMIC DNA]</scope>
    <source>
        <strain evidence="9">CCM 7282</strain>
    </source>
</reference>
<dbReference type="InterPro" id="IPR015414">
    <property type="entry name" value="TMEM64"/>
</dbReference>
<evidence type="ECO:0000256" key="1">
    <source>
        <dbReference type="ARBA" id="ARBA00004651"/>
    </source>
</evidence>
<feature type="transmembrane region" description="Helical" evidence="6">
    <location>
        <begin position="154"/>
        <end position="173"/>
    </location>
</feature>
<dbReference type="EMBL" id="BMCJ01000004">
    <property type="protein sequence ID" value="GGC93427.1"/>
    <property type="molecule type" value="Genomic_DNA"/>
</dbReference>
<dbReference type="PANTHER" id="PTHR12677:SF59">
    <property type="entry name" value="GOLGI APPARATUS MEMBRANE PROTEIN TVP38-RELATED"/>
    <property type="match status" value="1"/>
</dbReference>
<name>A0ABQ1PAD2_9BACI</name>
<keyword evidence="2 6" id="KW-1003">Cell membrane</keyword>
<evidence type="ECO:0000259" key="7">
    <source>
        <dbReference type="Pfam" id="PF09335"/>
    </source>
</evidence>
<comment type="subcellular location">
    <subcellularLocation>
        <location evidence="1 6">Cell membrane</location>
        <topology evidence="1 6">Multi-pass membrane protein</topology>
    </subcellularLocation>
</comment>
<evidence type="ECO:0000313" key="9">
    <source>
        <dbReference type="Proteomes" id="UP000619534"/>
    </source>
</evidence>
<evidence type="ECO:0000256" key="6">
    <source>
        <dbReference type="RuleBase" id="RU366058"/>
    </source>
</evidence>
<dbReference type="Pfam" id="PF09335">
    <property type="entry name" value="VTT_dom"/>
    <property type="match status" value="1"/>
</dbReference>
<dbReference type="PANTHER" id="PTHR12677">
    <property type="entry name" value="GOLGI APPARATUS MEMBRANE PROTEIN TVP38-RELATED"/>
    <property type="match status" value="1"/>
</dbReference>
<evidence type="ECO:0000256" key="5">
    <source>
        <dbReference type="ARBA" id="ARBA00023136"/>
    </source>
</evidence>
<comment type="caution">
    <text evidence="6">Lacks conserved residue(s) required for the propagation of feature annotation.</text>
</comment>
<gene>
    <name evidence="8" type="ORF">GCM10007216_25180</name>
</gene>
<comment type="similarity">
    <text evidence="6">Belongs to the TVP38/TMEM64 family.</text>
</comment>
<feature type="transmembrane region" description="Helical" evidence="6">
    <location>
        <begin position="102"/>
        <end position="122"/>
    </location>
</feature>
<feature type="transmembrane region" description="Helical" evidence="6">
    <location>
        <begin position="6"/>
        <end position="26"/>
    </location>
</feature>
<comment type="caution">
    <text evidence="8">The sequence shown here is derived from an EMBL/GenBank/DDBJ whole genome shotgun (WGS) entry which is preliminary data.</text>
</comment>
<sequence>MEQFALGFIELMQVSGWYAPILFILFHLLRPLLFLPVVLICISGGVLFGAVAGTVYSVVGITLSSTVFYQLIQNVPSLLKRLQRLKSKVIKKQNTLTVSQVAVLRLVPFIHFHLLSLCLIEICVDFKDYIKASFLSNIPLAFVYTTVGQWLTRISFPLMVIFLFLLAGLTYLIRKKQYSLTLNEFFQPNG</sequence>
<keyword evidence="9" id="KW-1185">Reference proteome</keyword>
<dbReference type="InterPro" id="IPR032816">
    <property type="entry name" value="VTT_dom"/>
</dbReference>
<protein>
    <recommendedName>
        <fullName evidence="6">TVP38/TMEM64 family membrane protein</fullName>
    </recommendedName>
</protein>
<dbReference type="RefSeq" id="WP_062447179.1">
    <property type="nucleotide sequence ID" value="NZ_BMCJ01000004.1"/>
</dbReference>
<feature type="transmembrane region" description="Helical" evidence="6">
    <location>
        <begin position="33"/>
        <end position="59"/>
    </location>
</feature>
<accession>A0ABQ1PAD2</accession>